<dbReference type="EMBL" id="AP013066">
    <property type="protein sequence ID" value="BAN35436.1"/>
    <property type="molecule type" value="Genomic_DNA"/>
</dbReference>
<evidence type="ECO:0000259" key="1">
    <source>
        <dbReference type="Pfam" id="PF00534"/>
    </source>
</evidence>
<dbReference type="Gene3D" id="3.40.50.2000">
    <property type="entry name" value="Glycogen Phosphorylase B"/>
    <property type="match status" value="1"/>
</dbReference>
<dbReference type="PANTHER" id="PTHR46660:SF2">
    <property type="entry name" value="GLYCOSYLTRANSFERASE 1 DOMAIN-CONTAINING PROTEIN 1"/>
    <property type="match status" value="1"/>
</dbReference>
<dbReference type="SUPFAM" id="SSF53756">
    <property type="entry name" value="UDP-Glycosyltransferase/glycogen phosphorylase"/>
    <property type="match status" value="1"/>
</dbReference>
<dbReference type="NCBIfam" id="TIGR04348">
    <property type="entry name" value="selenoneine biosynthesis selenosugar synthase SenB"/>
    <property type="match status" value="1"/>
</dbReference>
<dbReference type="InterPro" id="IPR027627">
    <property type="entry name" value="Glycosyltransferase_put"/>
</dbReference>
<protein>
    <submittedName>
        <fullName evidence="2">Glycosyltransferase</fullName>
    </submittedName>
</protein>
<gene>
    <name evidence="2" type="ORF">SCD_n01615</name>
</gene>
<dbReference type="AlphaFoldDB" id="S6AH50"/>
<dbReference type="OrthoDB" id="8563324at2"/>
<dbReference type="eggNOG" id="COG0438">
    <property type="taxonomic scope" value="Bacteria"/>
</dbReference>
<dbReference type="GO" id="GO:0016757">
    <property type="term" value="F:glycosyltransferase activity"/>
    <property type="evidence" value="ECO:0007669"/>
    <property type="project" value="InterPro"/>
</dbReference>
<feature type="domain" description="Glycosyl transferase family 1" evidence="1">
    <location>
        <begin position="143"/>
        <end position="285"/>
    </location>
</feature>
<dbReference type="InterPro" id="IPR001296">
    <property type="entry name" value="Glyco_trans_1"/>
</dbReference>
<dbReference type="Pfam" id="PF00534">
    <property type="entry name" value="Glycos_transf_1"/>
    <property type="match status" value="1"/>
</dbReference>
<proteinExistence type="predicted"/>
<dbReference type="HOGENOM" id="CLU_865465_0_0_4"/>
<keyword evidence="3" id="KW-1185">Reference proteome</keyword>
<evidence type="ECO:0000313" key="3">
    <source>
        <dbReference type="Proteomes" id="UP000015559"/>
    </source>
</evidence>
<dbReference type="KEGG" id="sdr:SCD_n01615"/>
<dbReference type="Proteomes" id="UP000015559">
    <property type="component" value="Chromosome"/>
</dbReference>
<evidence type="ECO:0000313" key="2">
    <source>
        <dbReference type="EMBL" id="BAN35436.1"/>
    </source>
</evidence>
<dbReference type="PANTHER" id="PTHR46660">
    <property type="match status" value="1"/>
</dbReference>
<keyword evidence="2" id="KW-0808">Transferase</keyword>
<sequence length="334" mass="36708">MKIVIVTPAASRVRNGNRNTAQRWATFLRQLGHRVCVQVEWDGSGVDLMLALHARRSHASIKRFAECWPELPLIVALTGTDLYRDIRNDCSAQESMQLATHLVVLQEMGLNELAPALREKTHVIYQSARPVKSVQPFKRCFEACVIGNLREEKDPFRSALAAALLPENSEVHITHMGRALNDDMARQAQVLMEKNPRYHWLGELPHWKVRNRLARCRLMVITSIMEGGANVVSEALAVGVPVIASDISGNIGMLGADYAGFYPCGNERALASLLLHAETSPKFYDLLKAQCAKRKPLVEPGQELAGLEQLIATASATSSLPDGPIPAPRAGKAA</sequence>
<dbReference type="RefSeq" id="WP_009205607.1">
    <property type="nucleotide sequence ID" value="NC_022357.1"/>
</dbReference>
<reference evidence="2 3" key="1">
    <citation type="journal article" date="2012" name="Appl. Environ. Microbiol.">
        <title>Draft genome sequence of a psychrotolerant sulfur-oxidizing bacterium, Sulfuricella denitrificans skB26, and proteomic insights into cold adaptation.</title>
        <authorList>
            <person name="Watanabe T."/>
            <person name="Kojima H."/>
            <person name="Fukui M."/>
        </authorList>
    </citation>
    <scope>NUCLEOTIDE SEQUENCE [LARGE SCALE GENOMIC DNA]</scope>
    <source>
        <strain evidence="3">skB26</strain>
    </source>
</reference>
<dbReference type="InterPro" id="IPR052622">
    <property type="entry name" value="Glycosyltransferase_G1"/>
</dbReference>
<organism evidence="2 3">
    <name type="scientific">Sulfuricella denitrificans (strain DSM 22764 / NBRC 105220 / skB26)</name>
    <dbReference type="NCBI Taxonomy" id="1163617"/>
    <lineage>
        <taxon>Bacteria</taxon>
        <taxon>Pseudomonadati</taxon>
        <taxon>Pseudomonadota</taxon>
        <taxon>Betaproteobacteria</taxon>
        <taxon>Nitrosomonadales</taxon>
        <taxon>Sulfuricellaceae</taxon>
        <taxon>Sulfuricella</taxon>
    </lineage>
</organism>
<accession>S6AH50</accession>
<name>S6AH50_SULDS</name>
<dbReference type="STRING" id="1163617.SCD_n01615"/>